<dbReference type="InterPro" id="IPR012349">
    <property type="entry name" value="Split_barrel_FMN-bd"/>
</dbReference>
<reference evidence="4 5" key="1">
    <citation type="submission" date="2022-06" db="EMBL/GenBank/DDBJ databases">
        <authorList>
            <person name="Sun Q."/>
        </authorList>
    </citation>
    <scope>NUCLEOTIDE SEQUENCE</scope>
    <source>
        <strain evidence="4">S101</strain>
        <strain evidence="3 5">S153</strain>
    </source>
</reference>
<dbReference type="Proteomes" id="UP001155079">
    <property type="component" value="Unassembled WGS sequence"/>
</dbReference>
<proteinExistence type="predicted"/>
<dbReference type="EMBL" id="JAMXLX010000006">
    <property type="protein sequence ID" value="MCO5958680.1"/>
    <property type="molecule type" value="Genomic_DNA"/>
</dbReference>
<organism evidence="4 6">
    <name type="scientific">Ciceribacter sichuanensis</name>
    <dbReference type="NCBI Taxonomy" id="2949647"/>
    <lineage>
        <taxon>Bacteria</taxon>
        <taxon>Pseudomonadati</taxon>
        <taxon>Pseudomonadota</taxon>
        <taxon>Alphaproteobacteria</taxon>
        <taxon>Hyphomicrobiales</taxon>
        <taxon>Rhizobiaceae</taxon>
        <taxon>Ciceribacter</taxon>
    </lineage>
</organism>
<dbReference type="InterPro" id="IPR002563">
    <property type="entry name" value="Flavin_Rdtase-like_dom"/>
</dbReference>
<gene>
    <name evidence="3" type="ORF">NBH20_16180</name>
    <name evidence="4" type="ORF">NBH21_18035</name>
</gene>
<dbReference type="Pfam" id="PF01613">
    <property type="entry name" value="Flavin_Reduct"/>
    <property type="match status" value="1"/>
</dbReference>
<protein>
    <submittedName>
        <fullName evidence="4">Flavin reductase family protein</fullName>
    </submittedName>
</protein>
<dbReference type="SMART" id="SM00903">
    <property type="entry name" value="Flavin_Reduct"/>
    <property type="match status" value="1"/>
</dbReference>
<dbReference type="GO" id="GO:0042602">
    <property type="term" value="F:riboflavin reductase (NADPH) activity"/>
    <property type="evidence" value="ECO:0007669"/>
    <property type="project" value="TreeGrafter"/>
</dbReference>
<name>A0AAJ1BZT7_9HYPH</name>
<evidence type="ECO:0000256" key="1">
    <source>
        <dbReference type="ARBA" id="ARBA00023002"/>
    </source>
</evidence>
<keyword evidence="1" id="KW-0560">Oxidoreductase</keyword>
<evidence type="ECO:0000313" key="3">
    <source>
        <dbReference type="EMBL" id="MCM2402707.1"/>
    </source>
</evidence>
<dbReference type="GO" id="GO:0010181">
    <property type="term" value="F:FMN binding"/>
    <property type="evidence" value="ECO:0007669"/>
    <property type="project" value="InterPro"/>
</dbReference>
<dbReference type="SUPFAM" id="SSF50475">
    <property type="entry name" value="FMN-binding split barrel"/>
    <property type="match status" value="1"/>
</dbReference>
<evidence type="ECO:0000313" key="6">
    <source>
        <dbReference type="Proteomes" id="UP001155380"/>
    </source>
</evidence>
<dbReference type="AlphaFoldDB" id="A0AAJ1BZT7"/>
<evidence type="ECO:0000259" key="2">
    <source>
        <dbReference type="SMART" id="SM00903"/>
    </source>
</evidence>
<comment type="caution">
    <text evidence="4">The sequence shown here is derived from an EMBL/GenBank/DDBJ whole genome shotgun (WGS) entry which is preliminary data.</text>
</comment>
<dbReference type="EMBL" id="JAMQAY010000006">
    <property type="protein sequence ID" value="MCM2402707.1"/>
    <property type="molecule type" value="Genomic_DNA"/>
</dbReference>
<dbReference type="RefSeq" id="WP_250911820.1">
    <property type="nucleotide sequence ID" value="NZ_JAMQAY010000006.1"/>
</dbReference>
<accession>A0AAJ1BZT7</accession>
<dbReference type="InterPro" id="IPR050268">
    <property type="entry name" value="NADH-dep_flavin_reductase"/>
</dbReference>
<evidence type="ECO:0000313" key="5">
    <source>
        <dbReference type="Proteomes" id="UP001155079"/>
    </source>
</evidence>
<dbReference type="PANTHER" id="PTHR30466:SF1">
    <property type="entry name" value="FMN REDUCTASE (NADH) RUTF"/>
    <property type="match status" value="1"/>
</dbReference>
<feature type="domain" description="Flavin reductase like" evidence="2">
    <location>
        <begin position="17"/>
        <end position="159"/>
    </location>
</feature>
<sequence length="179" mass="19075">MPEFSPAIPSADLRRAFGQFATGVAVVTARAGELTVGMTISSFSSVSLDPPLVLWSLRDNARSRPVFEEAGSFAISVLSEEQSDIARLFASGQPDPFRQCETTLSSRGLPLISGALAAFECETHRIHDGGDHRIFIGAVTGVELGDGLPLLYFASRMSSGIFPSQFPSQDTPSQNKATP</sequence>
<dbReference type="Gene3D" id="2.30.110.10">
    <property type="entry name" value="Electron Transport, Fmn-binding Protein, Chain A"/>
    <property type="match status" value="1"/>
</dbReference>
<keyword evidence="5" id="KW-1185">Reference proteome</keyword>
<dbReference type="Proteomes" id="UP001155380">
    <property type="component" value="Unassembled WGS sequence"/>
</dbReference>
<dbReference type="PANTHER" id="PTHR30466">
    <property type="entry name" value="FLAVIN REDUCTASE"/>
    <property type="match status" value="1"/>
</dbReference>
<evidence type="ECO:0000313" key="4">
    <source>
        <dbReference type="EMBL" id="MCO5958680.1"/>
    </source>
</evidence>